<feature type="domain" description="N-acetyltransferase" evidence="1">
    <location>
        <begin position="12"/>
        <end position="213"/>
    </location>
</feature>
<dbReference type="GeneID" id="36557059"/>
<dbReference type="AlphaFoldDB" id="A0A2I2G3Z7"/>
<dbReference type="RefSeq" id="XP_024702904.1">
    <property type="nucleotide sequence ID" value="XM_024849360.1"/>
</dbReference>
<dbReference type="SUPFAM" id="SSF55729">
    <property type="entry name" value="Acyl-CoA N-acyltransferases (Nat)"/>
    <property type="match status" value="1"/>
</dbReference>
<sequence length="213" mass="24701">MISPSPSLASQCRLDPINLTDPDQFHELHRQRLLCGWDHSPSTLEQWSLKQSEGLKNFFWITIPSPNPNQNPTTSIIRAGHISLDAYSDPPDPELSREDKSILAVQTFFVLPEYQSLRLGSRAMDLIEEIAASEPKCRVIALTALSKRYMYEEGLQGRGLWERIGMEMPRGSIQEWYEKRGYVGWKEEERYEESLKDGGTVWLWEVFMRKVLR</sequence>
<dbReference type="InterPro" id="IPR000182">
    <property type="entry name" value="GNAT_dom"/>
</dbReference>
<comment type="caution">
    <text evidence="2">The sequence shown here is derived from an EMBL/GenBank/DDBJ whole genome shotgun (WGS) entry which is preliminary data.</text>
</comment>
<gene>
    <name evidence="2" type="ORF">P170DRAFT_437414</name>
</gene>
<evidence type="ECO:0000259" key="1">
    <source>
        <dbReference type="PROSITE" id="PS51186"/>
    </source>
</evidence>
<dbReference type="CDD" id="cd04301">
    <property type="entry name" value="NAT_SF"/>
    <property type="match status" value="1"/>
</dbReference>
<dbReference type="OrthoDB" id="2326446at2759"/>
<dbReference type="VEuPathDB" id="FungiDB:P170DRAFT_437414"/>
<dbReference type="Proteomes" id="UP000234275">
    <property type="component" value="Unassembled WGS sequence"/>
</dbReference>
<evidence type="ECO:0000313" key="2">
    <source>
        <dbReference type="EMBL" id="PLB47602.1"/>
    </source>
</evidence>
<dbReference type="Pfam" id="PF00583">
    <property type="entry name" value="Acetyltransf_1"/>
    <property type="match status" value="1"/>
</dbReference>
<dbReference type="InterPro" id="IPR016181">
    <property type="entry name" value="Acyl_CoA_acyltransferase"/>
</dbReference>
<keyword evidence="3" id="KW-1185">Reference proteome</keyword>
<dbReference type="Gene3D" id="3.40.630.30">
    <property type="match status" value="1"/>
</dbReference>
<accession>A0A2I2G3Z7</accession>
<dbReference type="GO" id="GO:0016747">
    <property type="term" value="F:acyltransferase activity, transferring groups other than amino-acyl groups"/>
    <property type="evidence" value="ECO:0007669"/>
    <property type="project" value="InterPro"/>
</dbReference>
<evidence type="ECO:0000313" key="3">
    <source>
        <dbReference type="Proteomes" id="UP000234275"/>
    </source>
</evidence>
<name>A0A2I2G3Z7_9EURO</name>
<protein>
    <recommendedName>
        <fullName evidence="1">N-acetyltransferase domain-containing protein</fullName>
    </recommendedName>
</protein>
<dbReference type="PROSITE" id="PS51186">
    <property type="entry name" value="GNAT"/>
    <property type="match status" value="1"/>
</dbReference>
<dbReference type="EMBL" id="MSFO01000005">
    <property type="protein sequence ID" value="PLB47602.1"/>
    <property type="molecule type" value="Genomic_DNA"/>
</dbReference>
<proteinExistence type="predicted"/>
<organism evidence="2 3">
    <name type="scientific">Aspergillus steynii IBT 23096</name>
    <dbReference type="NCBI Taxonomy" id="1392250"/>
    <lineage>
        <taxon>Eukaryota</taxon>
        <taxon>Fungi</taxon>
        <taxon>Dikarya</taxon>
        <taxon>Ascomycota</taxon>
        <taxon>Pezizomycotina</taxon>
        <taxon>Eurotiomycetes</taxon>
        <taxon>Eurotiomycetidae</taxon>
        <taxon>Eurotiales</taxon>
        <taxon>Aspergillaceae</taxon>
        <taxon>Aspergillus</taxon>
        <taxon>Aspergillus subgen. Circumdati</taxon>
    </lineage>
</organism>
<reference evidence="2 3" key="1">
    <citation type="submission" date="2016-12" db="EMBL/GenBank/DDBJ databases">
        <title>The genomes of Aspergillus section Nigri reveals drivers in fungal speciation.</title>
        <authorList>
            <consortium name="DOE Joint Genome Institute"/>
            <person name="Vesth T.C."/>
            <person name="Nybo J."/>
            <person name="Theobald S."/>
            <person name="Brandl J."/>
            <person name="Frisvad J.C."/>
            <person name="Nielsen K.F."/>
            <person name="Lyhne E.K."/>
            <person name="Kogle M.E."/>
            <person name="Kuo A."/>
            <person name="Riley R."/>
            <person name="Clum A."/>
            <person name="Nolan M."/>
            <person name="Lipzen A."/>
            <person name="Salamov A."/>
            <person name="Henrissat B."/>
            <person name="Wiebenga A."/>
            <person name="De Vries R.P."/>
            <person name="Grigoriev I.V."/>
            <person name="Mortensen U.H."/>
            <person name="Andersen M.R."/>
            <person name="Baker S.E."/>
        </authorList>
    </citation>
    <scope>NUCLEOTIDE SEQUENCE [LARGE SCALE GENOMIC DNA]</scope>
    <source>
        <strain evidence="2 3">IBT 23096</strain>
    </source>
</reference>
<dbReference type="STRING" id="1392250.A0A2I2G3Z7"/>